<dbReference type="PANTHER" id="PTHR30086:SF20">
    <property type="entry name" value="ARGININE EXPORTER PROTEIN ARGO-RELATED"/>
    <property type="match status" value="1"/>
</dbReference>
<dbReference type="GO" id="GO:0005886">
    <property type="term" value="C:plasma membrane"/>
    <property type="evidence" value="ECO:0007669"/>
    <property type="project" value="UniProtKB-SubCell"/>
</dbReference>
<keyword evidence="8" id="KW-1185">Reference proteome</keyword>
<comment type="subcellular location">
    <subcellularLocation>
        <location evidence="1">Cell membrane</location>
        <topology evidence="1">Multi-pass membrane protein</topology>
    </subcellularLocation>
</comment>
<dbReference type="Pfam" id="PF01810">
    <property type="entry name" value="LysE"/>
    <property type="match status" value="1"/>
</dbReference>
<evidence type="ECO:0000256" key="6">
    <source>
        <dbReference type="SAM" id="Phobius"/>
    </source>
</evidence>
<sequence length="106" mass="12143">MKSAMAFNVVKWLGAAYLIYLGIRTLLSKTQNEMKVARSLDRKMLRKIYRQGLITNVLNPKVALFYLAFLPQFISEAVEAILNAKKIETRTKRIADVVDRLAKRNA</sequence>
<keyword evidence="3 6" id="KW-0812">Transmembrane</keyword>
<evidence type="ECO:0000256" key="4">
    <source>
        <dbReference type="ARBA" id="ARBA00022989"/>
    </source>
</evidence>
<evidence type="ECO:0000256" key="3">
    <source>
        <dbReference type="ARBA" id="ARBA00022692"/>
    </source>
</evidence>
<keyword evidence="4 6" id="KW-1133">Transmembrane helix</keyword>
<evidence type="ECO:0000256" key="5">
    <source>
        <dbReference type="ARBA" id="ARBA00023136"/>
    </source>
</evidence>
<feature type="transmembrane region" description="Helical" evidence="6">
    <location>
        <begin position="48"/>
        <end position="69"/>
    </location>
</feature>
<dbReference type="InterPro" id="IPR001123">
    <property type="entry name" value="LeuE-type"/>
</dbReference>
<dbReference type="GO" id="GO:0015171">
    <property type="term" value="F:amino acid transmembrane transporter activity"/>
    <property type="evidence" value="ECO:0007669"/>
    <property type="project" value="TreeGrafter"/>
</dbReference>
<keyword evidence="2" id="KW-1003">Cell membrane</keyword>
<protein>
    <submittedName>
        <fullName evidence="7">Uncharacterized protein</fullName>
    </submittedName>
</protein>
<feature type="transmembrane region" description="Helical" evidence="6">
    <location>
        <begin position="6"/>
        <end position="27"/>
    </location>
</feature>
<evidence type="ECO:0000313" key="8">
    <source>
        <dbReference type="Proteomes" id="UP000515679"/>
    </source>
</evidence>
<name>A0A7G5C632_9BACL</name>
<organism evidence="7 8">
    <name type="scientific">Cohnella cholangitidis</name>
    <dbReference type="NCBI Taxonomy" id="2598458"/>
    <lineage>
        <taxon>Bacteria</taxon>
        <taxon>Bacillati</taxon>
        <taxon>Bacillota</taxon>
        <taxon>Bacilli</taxon>
        <taxon>Bacillales</taxon>
        <taxon>Paenibacillaceae</taxon>
        <taxon>Cohnella</taxon>
    </lineage>
</organism>
<dbReference type="EMBL" id="CP041969">
    <property type="protein sequence ID" value="QMV44666.1"/>
    <property type="molecule type" value="Genomic_DNA"/>
</dbReference>
<dbReference type="KEGG" id="cchl:FPL14_28455"/>
<accession>A0A7G5C632</accession>
<keyword evidence="5 6" id="KW-0472">Membrane</keyword>
<reference evidence="7 8" key="1">
    <citation type="submission" date="2019-07" db="EMBL/GenBank/DDBJ databases">
        <authorList>
            <person name="Kim J.K."/>
            <person name="Cheong H.-M."/>
            <person name="Choi Y."/>
            <person name="Hwang K.J."/>
            <person name="Lee S."/>
            <person name="Choi C."/>
        </authorList>
    </citation>
    <scope>NUCLEOTIDE SEQUENCE [LARGE SCALE GENOMIC DNA]</scope>
    <source>
        <strain evidence="7 8">KS 22</strain>
    </source>
</reference>
<evidence type="ECO:0000313" key="7">
    <source>
        <dbReference type="EMBL" id="QMV44666.1"/>
    </source>
</evidence>
<proteinExistence type="predicted"/>
<gene>
    <name evidence="7" type="ORF">FPL14_28455</name>
</gene>
<evidence type="ECO:0000256" key="1">
    <source>
        <dbReference type="ARBA" id="ARBA00004651"/>
    </source>
</evidence>
<dbReference type="Proteomes" id="UP000515679">
    <property type="component" value="Chromosome"/>
</dbReference>
<dbReference type="AlphaFoldDB" id="A0A7G5C632"/>
<evidence type="ECO:0000256" key="2">
    <source>
        <dbReference type="ARBA" id="ARBA00022475"/>
    </source>
</evidence>
<dbReference type="PANTHER" id="PTHR30086">
    <property type="entry name" value="ARGININE EXPORTER PROTEIN ARGO"/>
    <property type="match status" value="1"/>
</dbReference>